<dbReference type="SMART" id="SM00487">
    <property type="entry name" value="DEXDc"/>
    <property type="match status" value="1"/>
</dbReference>
<dbReference type="Gene3D" id="3.40.50.10810">
    <property type="entry name" value="Tandem AAA-ATPase domain"/>
    <property type="match status" value="1"/>
</dbReference>
<proteinExistence type="predicted"/>
<dbReference type="GO" id="GO:0016787">
    <property type="term" value="F:hydrolase activity"/>
    <property type="evidence" value="ECO:0007669"/>
    <property type="project" value="UniProtKB-KW"/>
</dbReference>
<evidence type="ECO:0000256" key="2">
    <source>
        <dbReference type="ARBA" id="ARBA00022801"/>
    </source>
</evidence>
<feature type="region of interest" description="Disordered" evidence="5">
    <location>
        <begin position="528"/>
        <end position="552"/>
    </location>
</feature>
<dbReference type="InterPro" id="IPR049730">
    <property type="entry name" value="SNF2/RAD54-like_C"/>
</dbReference>
<evidence type="ECO:0000256" key="3">
    <source>
        <dbReference type="ARBA" id="ARBA00022806"/>
    </source>
</evidence>
<dbReference type="SUPFAM" id="SSF52540">
    <property type="entry name" value="P-loop containing nucleoside triphosphate hydrolases"/>
    <property type="match status" value="2"/>
</dbReference>
<dbReference type="InterPro" id="IPR001650">
    <property type="entry name" value="Helicase_C-like"/>
</dbReference>
<gene>
    <name evidence="8" type="ORF">FB45DRAFT_859277</name>
</gene>
<accession>A0AAD7CJG2</accession>
<evidence type="ECO:0000259" key="6">
    <source>
        <dbReference type="PROSITE" id="PS51192"/>
    </source>
</evidence>
<keyword evidence="1" id="KW-0547">Nucleotide-binding</keyword>
<dbReference type="Proteomes" id="UP001221142">
    <property type="component" value="Unassembled WGS sequence"/>
</dbReference>
<dbReference type="PROSITE" id="PS51192">
    <property type="entry name" value="HELICASE_ATP_BIND_1"/>
    <property type="match status" value="1"/>
</dbReference>
<evidence type="ECO:0000256" key="1">
    <source>
        <dbReference type="ARBA" id="ARBA00022741"/>
    </source>
</evidence>
<dbReference type="PROSITE" id="PS51194">
    <property type="entry name" value="HELICASE_CTER"/>
    <property type="match status" value="1"/>
</dbReference>
<organism evidence="8 9">
    <name type="scientific">Roridomyces roridus</name>
    <dbReference type="NCBI Taxonomy" id="1738132"/>
    <lineage>
        <taxon>Eukaryota</taxon>
        <taxon>Fungi</taxon>
        <taxon>Dikarya</taxon>
        <taxon>Basidiomycota</taxon>
        <taxon>Agaricomycotina</taxon>
        <taxon>Agaricomycetes</taxon>
        <taxon>Agaricomycetidae</taxon>
        <taxon>Agaricales</taxon>
        <taxon>Marasmiineae</taxon>
        <taxon>Mycenaceae</taxon>
        <taxon>Roridomyces</taxon>
    </lineage>
</organism>
<evidence type="ECO:0000313" key="9">
    <source>
        <dbReference type="Proteomes" id="UP001221142"/>
    </source>
</evidence>
<dbReference type="GO" id="GO:0005524">
    <property type="term" value="F:ATP binding"/>
    <property type="evidence" value="ECO:0007669"/>
    <property type="project" value="UniProtKB-KW"/>
</dbReference>
<evidence type="ECO:0000256" key="4">
    <source>
        <dbReference type="ARBA" id="ARBA00022840"/>
    </source>
</evidence>
<dbReference type="GO" id="GO:0006281">
    <property type="term" value="P:DNA repair"/>
    <property type="evidence" value="ECO:0007669"/>
    <property type="project" value="TreeGrafter"/>
</dbReference>
<dbReference type="InterPro" id="IPR000330">
    <property type="entry name" value="SNF2_N"/>
</dbReference>
<keyword evidence="2" id="KW-0378">Hydrolase</keyword>
<feature type="region of interest" description="Disordered" evidence="5">
    <location>
        <begin position="427"/>
        <end position="449"/>
    </location>
</feature>
<dbReference type="GO" id="GO:0008094">
    <property type="term" value="F:ATP-dependent activity, acting on DNA"/>
    <property type="evidence" value="ECO:0007669"/>
    <property type="project" value="TreeGrafter"/>
</dbReference>
<dbReference type="InterPro" id="IPR027417">
    <property type="entry name" value="P-loop_NTPase"/>
</dbReference>
<keyword evidence="4" id="KW-0067">ATP-binding</keyword>
<keyword evidence="9" id="KW-1185">Reference proteome</keyword>
<comment type="caution">
    <text evidence="8">The sequence shown here is derived from an EMBL/GenBank/DDBJ whole genome shotgun (WGS) entry which is preliminary data.</text>
</comment>
<evidence type="ECO:0000313" key="8">
    <source>
        <dbReference type="EMBL" id="KAJ7650513.1"/>
    </source>
</evidence>
<dbReference type="Pfam" id="PF00271">
    <property type="entry name" value="Helicase_C"/>
    <property type="match status" value="1"/>
</dbReference>
<dbReference type="AlphaFoldDB" id="A0AAD7CJG2"/>
<dbReference type="PANTHER" id="PTHR45626">
    <property type="entry name" value="TRANSCRIPTION TERMINATION FACTOR 2-RELATED"/>
    <property type="match status" value="1"/>
</dbReference>
<evidence type="ECO:0000256" key="5">
    <source>
        <dbReference type="SAM" id="MobiDB-lite"/>
    </source>
</evidence>
<evidence type="ECO:0000259" key="7">
    <source>
        <dbReference type="PROSITE" id="PS51194"/>
    </source>
</evidence>
<reference evidence="8" key="1">
    <citation type="submission" date="2023-03" db="EMBL/GenBank/DDBJ databases">
        <title>Massive genome expansion in bonnet fungi (Mycena s.s.) driven by repeated elements and novel gene families across ecological guilds.</title>
        <authorList>
            <consortium name="Lawrence Berkeley National Laboratory"/>
            <person name="Harder C.B."/>
            <person name="Miyauchi S."/>
            <person name="Viragh M."/>
            <person name="Kuo A."/>
            <person name="Thoen E."/>
            <person name="Andreopoulos B."/>
            <person name="Lu D."/>
            <person name="Skrede I."/>
            <person name="Drula E."/>
            <person name="Henrissat B."/>
            <person name="Morin E."/>
            <person name="Kohler A."/>
            <person name="Barry K."/>
            <person name="LaButti K."/>
            <person name="Morin E."/>
            <person name="Salamov A."/>
            <person name="Lipzen A."/>
            <person name="Mereny Z."/>
            <person name="Hegedus B."/>
            <person name="Baldrian P."/>
            <person name="Stursova M."/>
            <person name="Weitz H."/>
            <person name="Taylor A."/>
            <person name="Grigoriev I.V."/>
            <person name="Nagy L.G."/>
            <person name="Martin F."/>
            <person name="Kauserud H."/>
        </authorList>
    </citation>
    <scope>NUCLEOTIDE SEQUENCE</scope>
    <source>
        <strain evidence="8">9284</strain>
    </source>
</reference>
<feature type="compositionally biased region" description="Basic and acidic residues" evidence="5">
    <location>
        <begin position="530"/>
        <end position="541"/>
    </location>
</feature>
<keyword evidence="3" id="KW-0347">Helicase</keyword>
<dbReference type="GO" id="GO:0005634">
    <property type="term" value="C:nucleus"/>
    <property type="evidence" value="ECO:0007669"/>
    <property type="project" value="TreeGrafter"/>
</dbReference>
<dbReference type="Gene3D" id="3.40.50.300">
    <property type="entry name" value="P-loop containing nucleotide triphosphate hydrolases"/>
    <property type="match status" value="1"/>
</dbReference>
<protein>
    <submittedName>
        <fullName evidence="8">SNF2 family N-terminal domain-containing protein</fullName>
    </submittedName>
</protein>
<dbReference type="InterPro" id="IPR014001">
    <property type="entry name" value="Helicase_ATP-bd"/>
</dbReference>
<dbReference type="SMART" id="SM00490">
    <property type="entry name" value="HELICc"/>
    <property type="match status" value="1"/>
</dbReference>
<feature type="domain" description="Helicase C-terminal" evidence="7">
    <location>
        <begin position="623"/>
        <end position="798"/>
    </location>
</feature>
<dbReference type="EMBL" id="JARKIF010000001">
    <property type="protein sequence ID" value="KAJ7650513.1"/>
    <property type="molecule type" value="Genomic_DNA"/>
</dbReference>
<dbReference type="CDD" id="cd18793">
    <property type="entry name" value="SF2_C_SNF"/>
    <property type="match status" value="1"/>
</dbReference>
<dbReference type="PANTHER" id="PTHR45626:SF17">
    <property type="entry name" value="HELICASE-LIKE TRANSCRIPTION FACTOR"/>
    <property type="match status" value="1"/>
</dbReference>
<dbReference type="InterPro" id="IPR038718">
    <property type="entry name" value="SNF2-like_sf"/>
</dbReference>
<sequence length="798" mass="89393">MHILFASVEAPVFILDYQQIAPLQLGEKLDIIPDHNRVRKLGRLMPAICVSTLSQKLIGVLNSWHNSHNFYPWLNTPSGLEISCVVTGIVKHRQEYDDDDSEPVPPQLFIKISMSGPSERKSFYCSRMLWALRMDPHRALYEAKKSPQGPLPTWQIACEFDRASVKARVVMDSTQRFTAVDAYTGITAPQLQAYKDQIPHLRVKLYPHQLEALQWMITQEDASPPSLNNPKQLWERGPNNRFLHKFHKTLNTFSQSSCPLSGGGLLADSMGKTLSTLALISATRKNLPQGFAKTTLIIVPLSVLNVWKTAIQEQCQGLEYVAYYPREDQTTPKFTKYDIVLTNYHTLGGENGSHLLQIAWRRVVVDEGHNLRNSETTLYKRAAQLKASARWVLTGTPTDLRSLLSFLRLCPPLQDIDYWKKTMGTGKDDKTDAVTRAGRSGNLRPSQNTSSQELMGCICLRRTKDMVGHDGKRIVELPDVLYNQTAAEKGSTQEWNLTTSVNKVQMLKIITRLRQLAIHPSLIPVAQATEEPKQMKRETRKNPSRRPKCKGPECSLVVDQDQGLVHVHLCRSSLPVDHEADDADLDDPELSIMCPCGAALVENDALNVADQAINPGVSAKLDMLVTLVHAVPNGEKSLVFSNFVRFLKIAERRFINEGIKCALYHGGMSAQDRTLVIDRFCAANPSSPRVMLISIHAVCSWVSLYMCQKLTNAKLQGGVGLNLTAANHVFLIDPAIDGGRSWSPVQSAIEHQAIDRVNRIGQQREVEVIRLVAQNTIEERVRSIQNEKATIMQQAKFS</sequence>
<dbReference type="GO" id="GO:0004386">
    <property type="term" value="F:helicase activity"/>
    <property type="evidence" value="ECO:0007669"/>
    <property type="project" value="UniProtKB-KW"/>
</dbReference>
<feature type="domain" description="Helicase ATP-binding" evidence="6">
    <location>
        <begin position="255"/>
        <end position="415"/>
    </location>
</feature>
<dbReference type="Pfam" id="PF00176">
    <property type="entry name" value="SNF2-rel_dom"/>
    <property type="match status" value="1"/>
</dbReference>
<dbReference type="InterPro" id="IPR050628">
    <property type="entry name" value="SNF2_RAD54_helicase_TF"/>
</dbReference>
<name>A0AAD7CJG2_9AGAR</name>